<keyword evidence="3" id="KW-1185">Reference proteome</keyword>
<name>A0A6N7WZC8_9FIRM</name>
<dbReference type="AlphaFoldDB" id="A0A6N7WZC8"/>
<keyword evidence="1" id="KW-1133">Transmembrane helix</keyword>
<dbReference type="RefSeq" id="WP_154537561.1">
    <property type="nucleotide sequence ID" value="NZ_JAXDWS010000010.1"/>
</dbReference>
<protein>
    <submittedName>
        <fullName evidence="2">YvrJ family protein</fullName>
    </submittedName>
</protein>
<sequence>MDSQNIISIIQNVGFPIAISIYLLVRMESKMDQLTESITELSKIIEARI</sequence>
<proteinExistence type="predicted"/>
<dbReference type="EMBL" id="VUNE01000002">
    <property type="protein sequence ID" value="MST62158.1"/>
    <property type="molecule type" value="Genomic_DNA"/>
</dbReference>
<feature type="transmembrane region" description="Helical" evidence="1">
    <location>
        <begin position="6"/>
        <end position="25"/>
    </location>
</feature>
<keyword evidence="1" id="KW-0812">Transmembrane</keyword>
<accession>A0A6N7WZC8</accession>
<dbReference type="Proteomes" id="UP000440713">
    <property type="component" value="Unassembled WGS sequence"/>
</dbReference>
<comment type="caution">
    <text evidence="2">The sequence shown here is derived from an EMBL/GenBank/DDBJ whole genome shotgun (WGS) entry which is preliminary data.</text>
</comment>
<dbReference type="Pfam" id="PF12841">
    <property type="entry name" value="YvrJ"/>
    <property type="match status" value="1"/>
</dbReference>
<organism evidence="2 3">
    <name type="scientific">Peptostreptococcus porci</name>
    <dbReference type="NCBI Taxonomy" id="2652282"/>
    <lineage>
        <taxon>Bacteria</taxon>
        <taxon>Bacillati</taxon>
        <taxon>Bacillota</taxon>
        <taxon>Clostridia</taxon>
        <taxon>Peptostreptococcales</taxon>
        <taxon>Peptostreptococcaceae</taxon>
        <taxon>Peptostreptococcus</taxon>
    </lineage>
</organism>
<reference evidence="2 3" key="1">
    <citation type="submission" date="2019-08" db="EMBL/GenBank/DDBJ databases">
        <title>In-depth cultivation of the pig gut microbiome towards novel bacterial diversity and tailored functional studies.</title>
        <authorList>
            <person name="Wylensek D."/>
            <person name="Hitch T.C.A."/>
            <person name="Clavel T."/>
        </authorList>
    </citation>
    <scope>NUCLEOTIDE SEQUENCE [LARGE SCALE GENOMIC DNA]</scope>
    <source>
        <strain evidence="2 3">WCA-SAB-591-4A-A</strain>
    </source>
</reference>
<evidence type="ECO:0000313" key="2">
    <source>
        <dbReference type="EMBL" id="MST62158.1"/>
    </source>
</evidence>
<dbReference type="InterPro" id="IPR024419">
    <property type="entry name" value="YvrJ"/>
</dbReference>
<evidence type="ECO:0000256" key="1">
    <source>
        <dbReference type="SAM" id="Phobius"/>
    </source>
</evidence>
<evidence type="ECO:0000313" key="3">
    <source>
        <dbReference type="Proteomes" id="UP000440713"/>
    </source>
</evidence>
<gene>
    <name evidence="2" type="ORF">FYJ71_04105</name>
</gene>
<keyword evidence="1" id="KW-0472">Membrane</keyword>